<sequence length="106" mass="11924">MRHQVTESIQRHQIMENDQQWYGPLAGPRHGAHGTLCLNGSTGTWCRTLALRLNGYSRWHKTHSAQCLHSQHLVYKVTIEPDVSIGTTNMNEARGTGYLSGDRSIP</sequence>
<dbReference type="AlphaFoldDB" id="A0A8J6EEW3"/>
<proteinExistence type="predicted"/>
<evidence type="ECO:0000313" key="2">
    <source>
        <dbReference type="Proteomes" id="UP000770717"/>
    </source>
</evidence>
<accession>A0A8J6EEW3</accession>
<organism evidence="1 2">
    <name type="scientific">Eleutherodactylus coqui</name>
    <name type="common">Puerto Rican coqui</name>
    <dbReference type="NCBI Taxonomy" id="57060"/>
    <lineage>
        <taxon>Eukaryota</taxon>
        <taxon>Metazoa</taxon>
        <taxon>Chordata</taxon>
        <taxon>Craniata</taxon>
        <taxon>Vertebrata</taxon>
        <taxon>Euteleostomi</taxon>
        <taxon>Amphibia</taxon>
        <taxon>Batrachia</taxon>
        <taxon>Anura</taxon>
        <taxon>Neobatrachia</taxon>
        <taxon>Hyloidea</taxon>
        <taxon>Eleutherodactylidae</taxon>
        <taxon>Eleutherodactylinae</taxon>
        <taxon>Eleutherodactylus</taxon>
        <taxon>Eleutherodactylus</taxon>
    </lineage>
</organism>
<gene>
    <name evidence="1" type="ORF">GDO78_014111</name>
</gene>
<dbReference type="EMBL" id="WNTK01001142">
    <property type="protein sequence ID" value="KAG9467877.1"/>
    <property type="molecule type" value="Genomic_DNA"/>
</dbReference>
<reference evidence="1" key="1">
    <citation type="thesis" date="2020" institute="ProQuest LLC" country="789 East Eisenhower Parkway, Ann Arbor, MI, USA">
        <title>Comparative Genomics and Chromosome Evolution.</title>
        <authorList>
            <person name="Mudd A.B."/>
        </authorList>
    </citation>
    <scope>NUCLEOTIDE SEQUENCE</scope>
    <source>
        <strain evidence="1">HN-11 Male</strain>
        <tissue evidence="1">Kidney and liver</tissue>
    </source>
</reference>
<keyword evidence="2" id="KW-1185">Reference proteome</keyword>
<protein>
    <submittedName>
        <fullName evidence="1">Uncharacterized protein</fullName>
    </submittedName>
</protein>
<name>A0A8J6EEW3_ELECQ</name>
<evidence type="ECO:0000313" key="1">
    <source>
        <dbReference type="EMBL" id="KAG9467877.1"/>
    </source>
</evidence>
<dbReference type="Proteomes" id="UP000770717">
    <property type="component" value="Unassembled WGS sequence"/>
</dbReference>
<comment type="caution">
    <text evidence="1">The sequence shown here is derived from an EMBL/GenBank/DDBJ whole genome shotgun (WGS) entry which is preliminary data.</text>
</comment>